<dbReference type="InterPro" id="IPR006674">
    <property type="entry name" value="HD_domain"/>
</dbReference>
<sequence length="209" mass="22570">MSTPAPVSALADRLLVPPTAASERALEVARQWCTPAVLNHSLRSWVWAKALAESRGLEIDEELLFVASVLHDVGIVPAFDSHTVAFEDAGAAVSEVFAAGAGWSQHRRERLGQVIQRHMWVSVDADEDPEGHLLEAATSLDVAHAAADLWDAQLIAEIVRRVPRLTFAEEFSAAIADQAARKPATAAARLDASKRIATGEDAWKVSPDR</sequence>
<dbReference type="EMBL" id="CP078077">
    <property type="protein sequence ID" value="UPL13344.1"/>
    <property type="molecule type" value="Genomic_DNA"/>
</dbReference>
<protein>
    <submittedName>
        <fullName evidence="2">HD domain-containing protein</fullName>
    </submittedName>
</protein>
<evidence type="ECO:0000313" key="2">
    <source>
        <dbReference type="EMBL" id="UPL13344.1"/>
    </source>
</evidence>
<dbReference type="PANTHER" id="PTHR35569:SF1">
    <property type="entry name" value="CYANAMIDE HYDRATASE DDI2-RELATED"/>
    <property type="match status" value="1"/>
</dbReference>
<dbReference type="Gene3D" id="1.10.3210.10">
    <property type="entry name" value="Hypothetical protein af1432"/>
    <property type="match status" value="1"/>
</dbReference>
<dbReference type="SUPFAM" id="SSF109604">
    <property type="entry name" value="HD-domain/PDEase-like"/>
    <property type="match status" value="1"/>
</dbReference>
<keyword evidence="3" id="KW-1185">Reference proteome</keyword>
<dbReference type="Pfam" id="PF01966">
    <property type="entry name" value="HD"/>
    <property type="match status" value="1"/>
</dbReference>
<evidence type="ECO:0000313" key="3">
    <source>
        <dbReference type="Proteomes" id="UP000831963"/>
    </source>
</evidence>
<dbReference type="PANTHER" id="PTHR35569">
    <property type="entry name" value="CYANAMIDE HYDRATASE DDI2-RELATED"/>
    <property type="match status" value="1"/>
</dbReference>
<feature type="domain" description="HD/PDEase" evidence="1">
    <location>
        <begin position="33"/>
        <end position="109"/>
    </location>
</feature>
<dbReference type="RefSeq" id="WP_247634184.1">
    <property type="nucleotide sequence ID" value="NZ_CP078077.1"/>
</dbReference>
<gene>
    <name evidence="2" type="ORF">KV396_02150</name>
</gene>
<accession>A0ABY4IL41</accession>
<proteinExistence type="predicted"/>
<evidence type="ECO:0000259" key="1">
    <source>
        <dbReference type="SMART" id="SM00471"/>
    </source>
</evidence>
<reference evidence="2 3" key="1">
    <citation type="submission" date="2021-06" db="EMBL/GenBank/DDBJ databases">
        <title>Genome-based taxonomic framework of Microbacterium strains isolated from marine environment, the description of four new species and reclassification of four preexisting species.</title>
        <authorList>
            <person name="Lee S.D."/>
            <person name="Kim S.-M."/>
            <person name="Byeon Y.-S."/>
            <person name="Yang H.L."/>
            <person name="Kim I.S."/>
        </authorList>
    </citation>
    <scope>NUCLEOTIDE SEQUENCE [LARGE SCALE GENOMIC DNA]</scope>
    <source>
        <strain evidence="2 3">SSW1-36</strain>
    </source>
</reference>
<name>A0ABY4IL41_9MICO</name>
<dbReference type="InterPro" id="IPR003607">
    <property type="entry name" value="HD/PDEase_dom"/>
</dbReference>
<dbReference type="SMART" id="SM00471">
    <property type="entry name" value="HDc"/>
    <property type="match status" value="1"/>
</dbReference>
<dbReference type="Proteomes" id="UP000831963">
    <property type="component" value="Chromosome"/>
</dbReference>
<organism evidence="2 3">
    <name type="scientific">Microbacterium galbinum</name>
    <dbReference type="NCBI Taxonomy" id="2851646"/>
    <lineage>
        <taxon>Bacteria</taxon>
        <taxon>Bacillati</taxon>
        <taxon>Actinomycetota</taxon>
        <taxon>Actinomycetes</taxon>
        <taxon>Micrococcales</taxon>
        <taxon>Microbacteriaceae</taxon>
        <taxon>Microbacterium</taxon>
    </lineage>
</organism>
<dbReference type="CDD" id="cd00077">
    <property type="entry name" value="HDc"/>
    <property type="match status" value="1"/>
</dbReference>